<dbReference type="EMBL" id="CP109109">
    <property type="protein sequence ID" value="WSC02747.1"/>
    <property type="molecule type" value="Genomic_DNA"/>
</dbReference>
<name>A0ACD4ZXK3_9ACTN</name>
<accession>A0ACD4ZXK3</accession>
<dbReference type="Proteomes" id="UP001348369">
    <property type="component" value="Chromosome"/>
</dbReference>
<organism evidence="1 2">
    <name type="scientific">Streptomyces scopuliridis</name>
    <dbReference type="NCBI Taxonomy" id="452529"/>
    <lineage>
        <taxon>Bacteria</taxon>
        <taxon>Bacillati</taxon>
        <taxon>Actinomycetota</taxon>
        <taxon>Actinomycetes</taxon>
        <taxon>Kitasatosporales</taxon>
        <taxon>Streptomycetaceae</taxon>
        <taxon>Streptomyces</taxon>
    </lineage>
</organism>
<keyword evidence="2" id="KW-1185">Reference proteome</keyword>
<evidence type="ECO:0000313" key="1">
    <source>
        <dbReference type="EMBL" id="WSC02747.1"/>
    </source>
</evidence>
<protein>
    <submittedName>
        <fullName evidence="1">Uncharacterized protein</fullName>
    </submittedName>
</protein>
<gene>
    <name evidence="1" type="ORF">OG835_41020</name>
</gene>
<proteinExistence type="predicted"/>
<evidence type="ECO:0000313" key="2">
    <source>
        <dbReference type="Proteomes" id="UP001348369"/>
    </source>
</evidence>
<reference evidence="1" key="1">
    <citation type="submission" date="2022-10" db="EMBL/GenBank/DDBJ databases">
        <title>The complete genomes of actinobacterial strains from the NBC collection.</title>
        <authorList>
            <person name="Joergensen T.S."/>
            <person name="Alvarez Arevalo M."/>
            <person name="Sterndorff E.B."/>
            <person name="Faurdal D."/>
            <person name="Vuksanovic O."/>
            <person name="Mourched A.-S."/>
            <person name="Charusanti P."/>
            <person name="Shaw S."/>
            <person name="Blin K."/>
            <person name="Weber T."/>
        </authorList>
    </citation>
    <scope>NUCLEOTIDE SEQUENCE</scope>
    <source>
        <strain evidence="1">NBC 01771</strain>
    </source>
</reference>
<sequence length="89" mass="9486">MRKRGQLLGLGLHGGHQPRQQLGAGGTFTNCYRAADRVSRAGIVADPRTAGDKVTTLVKRRPAIATIGSSSTVRVHWQEPASPLPSLTE</sequence>